<name>A0AAW0BUM5_9AGAR</name>
<proteinExistence type="predicted"/>
<protein>
    <submittedName>
        <fullName evidence="1">Uncharacterized protein</fullName>
    </submittedName>
</protein>
<keyword evidence="2" id="KW-1185">Reference proteome</keyword>
<sequence length="317" mass="36073">MTLVVCRSHEEIPAAPVAISDAPCLIEFAGDICITGIRLALPWSQLTLLELDESRGSLSLLPSIPEGDLGSEHLELPSLRVIHSIDEPPALEGLLVPNLQHIILSHGQDPFGDGASGNQRIYYHTFRLLQRSRCAIQTVEFRVPTHGTKLSSRGVERILQQSRSVQEVRFVVAHISSISNIDWGHLGTSFTFERLQTLSFRVARHRAFFEESGMLVPEINRTLDEDTKEYFRDSDMDLRVLEEYRRNGGALLDMLESRSRLPELQNVYLDFADSPYLHWFTVPQVVDRLRRLVIRDMVYVQIQGVNFSKLVSRDRIS</sequence>
<comment type="caution">
    <text evidence="1">The sequence shown here is derived from an EMBL/GenBank/DDBJ whole genome shotgun (WGS) entry which is preliminary data.</text>
</comment>
<gene>
    <name evidence="1" type="ORF">VNI00_014172</name>
</gene>
<dbReference type="EMBL" id="JAYKXP010000076">
    <property type="protein sequence ID" value="KAK7030428.1"/>
    <property type="molecule type" value="Genomic_DNA"/>
</dbReference>
<organism evidence="1 2">
    <name type="scientific">Paramarasmius palmivorus</name>
    <dbReference type="NCBI Taxonomy" id="297713"/>
    <lineage>
        <taxon>Eukaryota</taxon>
        <taxon>Fungi</taxon>
        <taxon>Dikarya</taxon>
        <taxon>Basidiomycota</taxon>
        <taxon>Agaricomycotina</taxon>
        <taxon>Agaricomycetes</taxon>
        <taxon>Agaricomycetidae</taxon>
        <taxon>Agaricales</taxon>
        <taxon>Marasmiineae</taxon>
        <taxon>Marasmiaceae</taxon>
        <taxon>Paramarasmius</taxon>
    </lineage>
</organism>
<evidence type="ECO:0000313" key="2">
    <source>
        <dbReference type="Proteomes" id="UP001383192"/>
    </source>
</evidence>
<dbReference type="Proteomes" id="UP001383192">
    <property type="component" value="Unassembled WGS sequence"/>
</dbReference>
<reference evidence="1 2" key="1">
    <citation type="submission" date="2024-01" db="EMBL/GenBank/DDBJ databases">
        <title>A draft genome for a cacao thread blight-causing isolate of Paramarasmius palmivorus.</title>
        <authorList>
            <person name="Baruah I.K."/>
            <person name="Bukari Y."/>
            <person name="Amoako-Attah I."/>
            <person name="Meinhardt L.W."/>
            <person name="Bailey B.A."/>
            <person name="Cohen S.P."/>
        </authorList>
    </citation>
    <scope>NUCLEOTIDE SEQUENCE [LARGE SCALE GENOMIC DNA]</scope>
    <source>
        <strain evidence="1 2">GH-12</strain>
    </source>
</reference>
<dbReference type="AlphaFoldDB" id="A0AAW0BUM5"/>
<evidence type="ECO:0000313" key="1">
    <source>
        <dbReference type="EMBL" id="KAK7030428.1"/>
    </source>
</evidence>
<accession>A0AAW0BUM5</accession>